<proteinExistence type="inferred from homology"/>
<dbReference type="InterPro" id="IPR044649">
    <property type="entry name" value="MPBQ/MSBQ_MT"/>
</dbReference>
<dbReference type="PANTHER" id="PTHR44516:SF11">
    <property type="entry name" value="2-METHYL-6-PHYTYL-1,4-HYDROQUINONE METHYLTRANSFERASE 2, CHLOROPLASTIC"/>
    <property type="match status" value="1"/>
</dbReference>
<keyword evidence="1 5" id="KW-0489">Methyltransferase</keyword>
<dbReference type="RefSeq" id="XP_010278626.1">
    <property type="nucleotide sequence ID" value="XM_010280324.1"/>
</dbReference>
<dbReference type="PROSITE" id="PS51734">
    <property type="entry name" value="SAM_MPBQ_MSBQ_MT"/>
    <property type="match status" value="1"/>
</dbReference>
<dbReference type="PANTHER" id="PTHR44516">
    <property type="entry name" value="2-METHYL-6-PHYTYL-1,4-HYDROQUINONE METHYLTRANSFERASE, CHLOROPLASTIC"/>
    <property type="match status" value="1"/>
</dbReference>
<evidence type="ECO:0000259" key="3">
    <source>
        <dbReference type="PROSITE" id="PS51734"/>
    </source>
</evidence>
<feature type="transmembrane region" description="Helical" evidence="2">
    <location>
        <begin position="245"/>
        <end position="268"/>
    </location>
</feature>
<dbReference type="STRING" id="4432.A0A1U8BBA8"/>
<evidence type="ECO:0000256" key="2">
    <source>
        <dbReference type="SAM" id="Phobius"/>
    </source>
</evidence>
<evidence type="ECO:0000313" key="4">
    <source>
        <dbReference type="Proteomes" id="UP000189703"/>
    </source>
</evidence>
<dbReference type="GO" id="GO:0032259">
    <property type="term" value="P:methylation"/>
    <property type="evidence" value="ECO:0007669"/>
    <property type="project" value="UniProtKB-UniRule"/>
</dbReference>
<sequence length="279" mass="31684">MESLTRKPLRSCQNKQLAFWFYRVLSIFYDSAKSVMWTESMRDEALEELDLTEENLKVVDVGGGTGFTTLGLVRHVKPENITLLDQSPHQLAKAMAKTPLKNSTFVVGNAEDLPFPDDFADRYVSAGSIEYWPDPQRGIAEAYRVVKKGGKACIIGPVYPTFWLSKFFADLWMLFPKEEDYLQWFEKAGFTDVKLKRIGPEWYRGVRRHGLVIGCVVTGTKADHGPSALELGSKVEEKKVGTAQFILLFIIGYIASAYFMLVPLYMWLKNMFVPRGKSI</sequence>
<dbReference type="Gene3D" id="3.40.50.150">
    <property type="entry name" value="Vaccinia Virus protein VP39"/>
    <property type="match status" value="1"/>
</dbReference>
<dbReference type="SUPFAM" id="SSF53335">
    <property type="entry name" value="S-adenosyl-L-methionine-dependent methyltransferases"/>
    <property type="match status" value="1"/>
</dbReference>
<comment type="similarity">
    <text evidence="1">Belongs to the class I-like SAM-binding methyltransferase superfamily. MPBQ/MBSQ MT family.</text>
</comment>
<feature type="domain" description="MPBQ/MBSQ family SAM-binding methyltransferase profile" evidence="3">
    <location>
        <begin position="10"/>
        <end position="218"/>
    </location>
</feature>
<keyword evidence="2" id="KW-1133">Transmembrane helix</keyword>
<evidence type="ECO:0000256" key="1">
    <source>
        <dbReference type="PROSITE-ProRule" id="PRU01069"/>
    </source>
</evidence>
<protein>
    <submittedName>
        <fullName evidence="5">2-methyl-6-phytyl-1,4-hydroquinone methyltransferase, chloroplastic</fullName>
    </submittedName>
</protein>
<keyword evidence="2" id="KW-0812">Transmembrane</keyword>
<dbReference type="GeneID" id="104612757"/>
<keyword evidence="2" id="KW-0472">Membrane</keyword>
<dbReference type="eggNOG" id="KOG1540">
    <property type="taxonomic scope" value="Eukaryota"/>
</dbReference>
<gene>
    <name evidence="5" type="primary">LOC104612757</name>
</gene>
<accession>A0A1U8BBA8</accession>
<keyword evidence="1" id="KW-0808">Transferase</keyword>
<dbReference type="OrthoDB" id="10017101at2759"/>
<keyword evidence="4" id="KW-1185">Reference proteome</keyword>
<keyword evidence="1" id="KW-0949">S-adenosyl-L-methionine</keyword>
<dbReference type="InParanoid" id="A0A1U8BBA8"/>
<dbReference type="InterPro" id="IPR031164">
    <property type="entry name" value="SAM_MPBQ_MSBQ_MT"/>
</dbReference>
<feature type="region of interest" description="SAM motif II" evidence="1">
    <location>
        <begin position="103"/>
        <end position="116"/>
    </location>
</feature>
<feature type="region of interest" description="SAM motif III" evidence="1">
    <location>
        <begin position="144"/>
        <end position="157"/>
    </location>
</feature>
<evidence type="ECO:0000313" key="5">
    <source>
        <dbReference type="RefSeq" id="XP_010278626.1"/>
    </source>
</evidence>
<name>A0A1U8BBA8_NELNU</name>
<dbReference type="Proteomes" id="UP000189703">
    <property type="component" value="Unplaced"/>
</dbReference>
<dbReference type="InterPro" id="IPR013216">
    <property type="entry name" value="Methyltransf_11"/>
</dbReference>
<dbReference type="GO" id="GO:0051741">
    <property type="term" value="F:2-methyl-6-phytyl-1,4-benzoquinone methyltransferase activity"/>
    <property type="evidence" value="ECO:0007669"/>
    <property type="project" value="InterPro"/>
</dbReference>
<dbReference type="CDD" id="cd02440">
    <property type="entry name" value="AdoMet_MTases"/>
    <property type="match status" value="1"/>
</dbReference>
<dbReference type="InterPro" id="IPR029063">
    <property type="entry name" value="SAM-dependent_MTases_sf"/>
</dbReference>
<dbReference type="KEGG" id="nnu:104612757"/>
<reference evidence="5" key="1">
    <citation type="submission" date="2025-08" db="UniProtKB">
        <authorList>
            <consortium name="RefSeq"/>
        </authorList>
    </citation>
    <scope>IDENTIFICATION</scope>
</reference>
<dbReference type="AlphaFoldDB" id="A0A1U8BBA8"/>
<organism evidence="4 5">
    <name type="scientific">Nelumbo nucifera</name>
    <name type="common">Sacred lotus</name>
    <dbReference type="NCBI Taxonomy" id="4432"/>
    <lineage>
        <taxon>Eukaryota</taxon>
        <taxon>Viridiplantae</taxon>
        <taxon>Streptophyta</taxon>
        <taxon>Embryophyta</taxon>
        <taxon>Tracheophyta</taxon>
        <taxon>Spermatophyta</taxon>
        <taxon>Magnoliopsida</taxon>
        <taxon>Proteales</taxon>
        <taxon>Nelumbonaceae</taxon>
        <taxon>Nelumbo</taxon>
    </lineage>
</organism>
<dbReference type="Pfam" id="PF08241">
    <property type="entry name" value="Methyltransf_11"/>
    <property type="match status" value="1"/>
</dbReference>
<feature type="region of interest" description="SAM motif I" evidence="1">
    <location>
        <begin position="58"/>
        <end position="67"/>
    </location>
</feature>